<evidence type="ECO:0000313" key="3">
    <source>
        <dbReference type="EMBL" id="CAB4755692.1"/>
    </source>
</evidence>
<sequence length="302" mass="32354">MSWHYPAGTLATADTLLTVTPADAGWAYSGMEVFDLAGGAVVTRTMDGIEGVLVPLSARDVVVTVDGAAFTMTGRSGVFDSVSDWIYVPLGSELTITGTSGEIALCTARASVVYPVCHTQASDVSVEVRGAGRATRQVTNIATPTSFEHAHRINVCEVLTPGGNLSSWPPHRHDGIGDCLTNNEEIYYFRIGREESPHGHPDGQGLFHVYTVDGSVDETVTIHDGDIYLVPQGYHGPSIAPPEYPMYFLNVLAGPADDRTMSFCDDPAHHWIREAWESQAQDARCPMTSATGRVPAAGKAHP</sequence>
<accession>A0A6J6U7I6</accession>
<dbReference type="NCBIfam" id="TIGR04378">
    <property type="entry name" value="myo_inos_iolB"/>
    <property type="match status" value="1"/>
</dbReference>
<dbReference type="PIRSF" id="PIRSF036628">
    <property type="entry name" value="IolB"/>
    <property type="match status" value="1"/>
</dbReference>
<keyword evidence="1" id="KW-0413">Isomerase</keyword>
<evidence type="ECO:0000256" key="1">
    <source>
        <dbReference type="ARBA" id="ARBA00023235"/>
    </source>
</evidence>
<dbReference type="SUPFAM" id="SSF51182">
    <property type="entry name" value="RmlC-like cupins"/>
    <property type="match status" value="1"/>
</dbReference>
<dbReference type="EMBL" id="CAEZYZ010000177">
    <property type="protein sequence ID" value="CAB4755692.1"/>
    <property type="molecule type" value="Genomic_DNA"/>
</dbReference>
<dbReference type="InterPro" id="IPR024203">
    <property type="entry name" value="Deoxy-glucuronate_isom_IolB"/>
</dbReference>
<dbReference type="Gene3D" id="2.60.120.10">
    <property type="entry name" value="Jelly Rolls"/>
    <property type="match status" value="2"/>
</dbReference>
<dbReference type="InterPro" id="IPR011051">
    <property type="entry name" value="RmlC_Cupin_sf"/>
</dbReference>
<dbReference type="Pfam" id="PF04962">
    <property type="entry name" value="KduI"/>
    <property type="match status" value="1"/>
</dbReference>
<evidence type="ECO:0000256" key="2">
    <source>
        <dbReference type="SAM" id="MobiDB-lite"/>
    </source>
</evidence>
<name>A0A6J6U7I6_9ZZZZ</name>
<reference evidence="3" key="1">
    <citation type="submission" date="2020-05" db="EMBL/GenBank/DDBJ databases">
        <authorList>
            <person name="Chiriac C."/>
            <person name="Salcher M."/>
            <person name="Ghai R."/>
            <person name="Kavagutti S V."/>
        </authorList>
    </citation>
    <scope>NUCLEOTIDE SEQUENCE</scope>
</reference>
<dbReference type="InterPro" id="IPR014710">
    <property type="entry name" value="RmlC-like_jellyroll"/>
</dbReference>
<dbReference type="PANTHER" id="PTHR39193">
    <property type="entry name" value="5-DEOXY-GLUCURONATE ISOMERASE"/>
    <property type="match status" value="1"/>
</dbReference>
<feature type="region of interest" description="Disordered" evidence="2">
    <location>
        <begin position="282"/>
        <end position="302"/>
    </location>
</feature>
<dbReference type="PANTHER" id="PTHR39193:SF1">
    <property type="entry name" value="5-DEOXY-GLUCURONATE ISOMERASE"/>
    <property type="match status" value="1"/>
</dbReference>
<protein>
    <submittedName>
        <fullName evidence="3">Unannotated protein</fullName>
    </submittedName>
</protein>
<proteinExistence type="predicted"/>
<dbReference type="InterPro" id="IPR021120">
    <property type="entry name" value="KduI/IolB_isomerase"/>
</dbReference>
<dbReference type="AlphaFoldDB" id="A0A6J6U7I6"/>
<gene>
    <name evidence="3" type="ORF">UFOPK2810_01061</name>
</gene>
<organism evidence="3">
    <name type="scientific">freshwater metagenome</name>
    <dbReference type="NCBI Taxonomy" id="449393"/>
    <lineage>
        <taxon>unclassified sequences</taxon>
        <taxon>metagenomes</taxon>
        <taxon>ecological metagenomes</taxon>
    </lineage>
</organism>
<dbReference type="GO" id="GO:0019310">
    <property type="term" value="P:inositol catabolic process"/>
    <property type="evidence" value="ECO:0007669"/>
    <property type="project" value="InterPro"/>
</dbReference>
<dbReference type="GO" id="GO:0008880">
    <property type="term" value="F:glucuronate isomerase activity"/>
    <property type="evidence" value="ECO:0007669"/>
    <property type="project" value="InterPro"/>
</dbReference>